<keyword evidence="1" id="KW-0175">Coiled coil</keyword>
<evidence type="ECO:0000256" key="1">
    <source>
        <dbReference type="SAM" id="Coils"/>
    </source>
</evidence>
<protein>
    <submittedName>
        <fullName evidence="2">Uncharacterized protein</fullName>
    </submittedName>
</protein>
<feature type="coiled-coil region" evidence="1">
    <location>
        <begin position="280"/>
        <end position="345"/>
    </location>
</feature>
<proteinExistence type="predicted"/>
<sequence>MYKSGRKAIISREELYERVWNTPVYRLADEFGLSGRGLGKICERHRIPTPPRGYWAKLQHGNDVDREPLPKLAENEQRFQTISFYPPPPDPPLSADEQEQIEQEQKAEREVVVPEELRNPHPLVKRTKRALERAKPGRYARLHPAGDDTLSVAVGRPSIDRAMRIMDALIKALEERGHEVVVEKNHRGEKQTAVKIGGESVPFELTERAREEVRELKTTGREAMSRRFALAIGDDPTVREFFPSGELTLSIVTRIYHRDIRRTWSDAKKQRVEDCLNDFISSVIKTAAALRERRKEQEEAARQREIEKAREAEEEKARQARERELEEERRRLTELEAEADAWHRAQRIRAYVGAVIAEKGTGEDGSELSDWIAWAKRKADELDPLS</sequence>
<evidence type="ECO:0000313" key="3">
    <source>
        <dbReference type="Proteomes" id="UP000315995"/>
    </source>
</evidence>
<keyword evidence="3" id="KW-1185">Reference proteome</keyword>
<dbReference type="AlphaFoldDB" id="A0A4Y6PUT1"/>
<dbReference type="EMBL" id="CP041186">
    <property type="protein sequence ID" value="QDG52082.1"/>
    <property type="molecule type" value="Genomic_DNA"/>
</dbReference>
<evidence type="ECO:0000313" key="2">
    <source>
        <dbReference type="EMBL" id="QDG52082.1"/>
    </source>
</evidence>
<dbReference type="RefSeq" id="WP_141198559.1">
    <property type="nucleotide sequence ID" value="NZ_CP041186.1"/>
</dbReference>
<reference evidence="2 3" key="1">
    <citation type="submission" date="2019-06" db="EMBL/GenBank/DDBJ databases">
        <title>Persicimonas caeni gen. nov., sp. nov., a predatory bacterium isolated from solar saltern.</title>
        <authorList>
            <person name="Wang S."/>
        </authorList>
    </citation>
    <scope>NUCLEOTIDE SEQUENCE [LARGE SCALE GENOMIC DNA]</scope>
    <source>
        <strain evidence="2 3">YN101</strain>
    </source>
</reference>
<dbReference type="Proteomes" id="UP000315995">
    <property type="component" value="Chromosome"/>
</dbReference>
<accession>A0A5B8YAA4</accession>
<dbReference type="OrthoDB" id="9777694at2"/>
<name>A0A4Y6PUT1_PERCE</name>
<organism evidence="2 3">
    <name type="scientific">Persicimonas caeni</name>
    <dbReference type="NCBI Taxonomy" id="2292766"/>
    <lineage>
        <taxon>Bacteria</taxon>
        <taxon>Deltaproteobacteria</taxon>
        <taxon>Bradymonadales</taxon>
        <taxon>Bradymonadaceae</taxon>
        <taxon>Persicimonas</taxon>
    </lineage>
</organism>
<accession>A0A4Y6PUT1</accession>
<gene>
    <name evidence="2" type="ORF">FIV42_15420</name>
</gene>